<proteinExistence type="predicted"/>
<dbReference type="Gene3D" id="1.20.1270.60">
    <property type="entry name" value="Arfaptin homology (AH) domain/BAR domain"/>
    <property type="match status" value="1"/>
</dbReference>
<feature type="region of interest" description="Disordered" evidence="1">
    <location>
        <begin position="361"/>
        <end position="394"/>
    </location>
</feature>
<dbReference type="AlphaFoldDB" id="A0A6J1LVU3"/>
<reference evidence="4" key="1">
    <citation type="submission" date="2025-08" db="UniProtKB">
        <authorList>
            <consortium name="RefSeq"/>
        </authorList>
    </citation>
    <scope>IDENTIFICATION</scope>
    <source>
        <strain evidence="4">15085-1641.00</strain>
        <tissue evidence="4">Whole body</tissue>
    </source>
</reference>
<evidence type="ECO:0000313" key="3">
    <source>
        <dbReference type="Proteomes" id="UP000504633"/>
    </source>
</evidence>
<dbReference type="InterPro" id="IPR027267">
    <property type="entry name" value="AH/BAR_dom_sf"/>
</dbReference>
<dbReference type="Proteomes" id="UP000504633">
    <property type="component" value="Unplaced"/>
</dbReference>
<evidence type="ECO:0000256" key="1">
    <source>
        <dbReference type="SAM" id="MobiDB-lite"/>
    </source>
</evidence>
<feature type="domain" description="AH" evidence="2">
    <location>
        <begin position="31"/>
        <end position="234"/>
    </location>
</feature>
<evidence type="ECO:0000259" key="2">
    <source>
        <dbReference type="PROSITE" id="PS50870"/>
    </source>
</evidence>
<dbReference type="PANTHER" id="PTHR10164">
    <property type="entry name" value="ISLET CELL AUTOANTIGEN 1"/>
    <property type="match status" value="1"/>
</dbReference>
<dbReference type="SMART" id="SM01015">
    <property type="entry name" value="Arfaptin"/>
    <property type="match status" value="1"/>
</dbReference>
<dbReference type="OMA" id="KFRTAQT"/>
<dbReference type="OrthoDB" id="2126778at2759"/>
<dbReference type="GO" id="GO:0005794">
    <property type="term" value="C:Golgi apparatus"/>
    <property type="evidence" value="ECO:0007669"/>
    <property type="project" value="TreeGrafter"/>
</dbReference>
<dbReference type="GO" id="GO:0051049">
    <property type="term" value="P:regulation of transport"/>
    <property type="evidence" value="ECO:0007669"/>
    <property type="project" value="TreeGrafter"/>
</dbReference>
<sequence>MLKSEVQHQYWITKKVVQRKLGSKEDKHIISSDAELDAKIEVFKSISDTSLELCKIIDQYQERLCILSQEECVFGRFLKEAGKRSKTTGGSITNTGKAMSFAGQQRMCVRVPLLRLQHEVDVYRCRAVKDTEITLQTMEKERTEYRAALSWMKHTASQDMDPDTGKGLDKFRTAQAHVRAAKHNFDGYSMDSIQKIDLLAAARCNMYSHALVAYLAELKNFAQKAGSTFQTISNALVVKPKYDFCVLKELSQNEGADAPEVTPIETVDKDQSLFFADEYQDKPKSESQPPTEETPTPTPTSTSTPMSSTVAGNLCGDNESLLIELSKQLEDSPLIEAPLLLDPPLLDTSNNNKFWARMFSQQQPPTPSNAPPAAAAAAPKTNAKQSNNSSNPWLDLFADLDPLANPQAFDLKLSGGRRVAEQT</sequence>
<dbReference type="PROSITE" id="PS50870">
    <property type="entry name" value="AH"/>
    <property type="match status" value="1"/>
</dbReference>
<dbReference type="InterPro" id="IPR006723">
    <property type="entry name" value="Islet_autoAg_Ica1_C"/>
</dbReference>
<dbReference type="CTD" id="40331"/>
<accession>A0A6J1LVU3</accession>
<dbReference type="GO" id="GO:0019904">
    <property type="term" value="F:protein domain specific binding"/>
    <property type="evidence" value="ECO:0007669"/>
    <property type="project" value="InterPro"/>
</dbReference>
<dbReference type="InterPro" id="IPR024114">
    <property type="entry name" value="Islet_autoAg_Ica1/Ica1-like"/>
</dbReference>
<dbReference type="FunFam" id="1.20.1270.60:FF:000068">
    <property type="entry name" value="Islet cell autoantigen"/>
    <property type="match status" value="1"/>
</dbReference>
<dbReference type="RefSeq" id="XP_023168053.2">
    <property type="nucleotide sequence ID" value="XM_023312285.2"/>
</dbReference>
<dbReference type="SUPFAM" id="SSF103657">
    <property type="entry name" value="BAR/IMD domain-like"/>
    <property type="match status" value="1"/>
</dbReference>
<keyword evidence="3" id="KW-1185">Reference proteome</keyword>
<dbReference type="KEGG" id="dhe:111597516"/>
<organism evidence="3 4">
    <name type="scientific">Drosophila hydei</name>
    <name type="common">Fruit fly</name>
    <dbReference type="NCBI Taxonomy" id="7224"/>
    <lineage>
        <taxon>Eukaryota</taxon>
        <taxon>Metazoa</taxon>
        <taxon>Ecdysozoa</taxon>
        <taxon>Arthropoda</taxon>
        <taxon>Hexapoda</taxon>
        <taxon>Insecta</taxon>
        <taxon>Pterygota</taxon>
        <taxon>Neoptera</taxon>
        <taxon>Endopterygota</taxon>
        <taxon>Diptera</taxon>
        <taxon>Brachycera</taxon>
        <taxon>Muscomorpha</taxon>
        <taxon>Ephydroidea</taxon>
        <taxon>Drosophilidae</taxon>
        <taxon>Drosophila</taxon>
    </lineage>
</organism>
<protein>
    <submittedName>
        <fullName evidence="4">Islet cell autoantigen 1</fullName>
    </submittedName>
</protein>
<name>A0A6J1LVU3_DROHY</name>
<feature type="region of interest" description="Disordered" evidence="1">
    <location>
        <begin position="280"/>
        <end position="313"/>
    </location>
</feature>
<dbReference type="Pfam" id="PF06456">
    <property type="entry name" value="Arfaptin"/>
    <property type="match status" value="1"/>
</dbReference>
<gene>
    <name evidence="4" type="primary">LOC111597516</name>
</gene>
<feature type="compositionally biased region" description="Low complexity" evidence="1">
    <location>
        <begin position="286"/>
        <end position="309"/>
    </location>
</feature>
<feature type="compositionally biased region" description="Low complexity" evidence="1">
    <location>
        <begin position="371"/>
        <end position="385"/>
    </location>
</feature>
<evidence type="ECO:0000313" key="4">
    <source>
        <dbReference type="RefSeq" id="XP_023168053.2"/>
    </source>
</evidence>
<dbReference type="GeneID" id="111597516"/>
<dbReference type="PANTHER" id="PTHR10164:SF4">
    <property type="entry name" value="GH23156P"/>
    <property type="match status" value="1"/>
</dbReference>
<dbReference type="InterPro" id="IPR010504">
    <property type="entry name" value="AH_dom"/>
</dbReference>
<dbReference type="Pfam" id="PF04629">
    <property type="entry name" value="ICA69"/>
    <property type="match status" value="1"/>
</dbReference>